<feature type="compositionally biased region" description="Basic and acidic residues" evidence="13">
    <location>
        <begin position="1526"/>
        <end position="1543"/>
    </location>
</feature>
<evidence type="ECO:0000313" key="15">
    <source>
        <dbReference type="Proteomes" id="UP000261540"/>
    </source>
</evidence>
<dbReference type="Gene3D" id="1.10.10.60">
    <property type="entry name" value="Homeodomain-like"/>
    <property type="match status" value="1"/>
</dbReference>
<feature type="compositionally biased region" description="Acidic residues" evidence="13">
    <location>
        <begin position="2102"/>
        <end position="2113"/>
    </location>
</feature>
<feature type="region of interest" description="Disordered" evidence="13">
    <location>
        <begin position="244"/>
        <end position="313"/>
    </location>
</feature>
<feature type="region of interest" description="Disordered" evidence="13">
    <location>
        <begin position="1"/>
        <end position="98"/>
    </location>
</feature>
<dbReference type="GO" id="GO:0005634">
    <property type="term" value="C:nucleus"/>
    <property type="evidence" value="ECO:0007669"/>
    <property type="project" value="UniProtKB-SubCell"/>
</dbReference>
<feature type="region of interest" description="Disordered" evidence="13">
    <location>
        <begin position="1001"/>
        <end position="1023"/>
    </location>
</feature>
<accession>A0A3B3T1C4</accession>
<feature type="region of interest" description="Disordered" evidence="13">
    <location>
        <begin position="1924"/>
        <end position="1977"/>
    </location>
</feature>
<feature type="compositionally biased region" description="Basic residues" evidence="13">
    <location>
        <begin position="1001"/>
        <end position="1013"/>
    </location>
</feature>
<dbReference type="GO" id="GO:0006355">
    <property type="term" value="P:regulation of DNA-templated transcription"/>
    <property type="evidence" value="ECO:0007669"/>
    <property type="project" value="InterPro"/>
</dbReference>
<dbReference type="GO" id="GO:1904888">
    <property type="term" value="P:cranial skeletal system development"/>
    <property type="evidence" value="ECO:0007669"/>
    <property type="project" value="Ensembl"/>
</dbReference>
<feature type="compositionally biased region" description="Polar residues" evidence="13">
    <location>
        <begin position="2036"/>
        <end position="2046"/>
    </location>
</feature>
<proteinExistence type="predicted"/>
<dbReference type="InterPro" id="IPR052435">
    <property type="entry name" value="YY1-Transcr_Regul"/>
</dbReference>
<dbReference type="PANTHER" id="PTHR16088:SF3">
    <property type="entry name" value="GON-4-LIKE PROTEIN"/>
    <property type="match status" value="1"/>
</dbReference>
<dbReference type="FunFam" id="1.10.10.60:FF:000191">
    <property type="entry name" value="GON-4-like protein isoform X1"/>
    <property type="match status" value="1"/>
</dbReference>
<dbReference type="KEGG" id="pki:111838388"/>
<dbReference type="Proteomes" id="UP000261540">
    <property type="component" value="Unplaced"/>
</dbReference>
<feature type="compositionally biased region" description="Basic residues" evidence="13">
    <location>
        <begin position="1710"/>
        <end position="1728"/>
    </location>
</feature>
<organism evidence="14 15">
    <name type="scientific">Paramormyrops kingsleyae</name>
    <dbReference type="NCBI Taxonomy" id="1676925"/>
    <lineage>
        <taxon>Eukaryota</taxon>
        <taxon>Metazoa</taxon>
        <taxon>Chordata</taxon>
        <taxon>Craniata</taxon>
        <taxon>Vertebrata</taxon>
        <taxon>Euteleostomi</taxon>
        <taxon>Actinopterygii</taxon>
        <taxon>Neopterygii</taxon>
        <taxon>Teleostei</taxon>
        <taxon>Osteoglossocephala</taxon>
        <taxon>Osteoglossomorpha</taxon>
        <taxon>Osteoglossiformes</taxon>
        <taxon>Mormyridae</taxon>
        <taxon>Paramormyrops</taxon>
    </lineage>
</organism>
<dbReference type="InterPro" id="IPR003822">
    <property type="entry name" value="PAH"/>
</dbReference>
<feature type="compositionally biased region" description="Basic and acidic residues" evidence="13">
    <location>
        <begin position="1550"/>
        <end position="1581"/>
    </location>
</feature>
<feature type="compositionally biased region" description="Gly residues" evidence="13">
    <location>
        <begin position="1500"/>
        <end position="1525"/>
    </location>
</feature>
<feature type="compositionally biased region" description="Basic and acidic residues" evidence="13">
    <location>
        <begin position="2049"/>
        <end position="2068"/>
    </location>
</feature>
<sequence length="2260" mass="246716">MLMARKRKSSSPEPRLARSEALKKDEDVFEIKASRSASLDSQRICPFAKRKRQRIVSDASPQRGHSARFKGQVECREESQPSTSPAQHPASPKDDSDLGLVITLGENQCGGQQGWRKKGVRMKMGAAGGTEAAGPRAEQEEMACEDPDINRQLDKELERKSQQHNLSRSNVRSILHEVITNKHVVAMMKAAIRETQDMPLFEPKMTRSRLKEVVQKGVVIPTWNIPAIKKANEVKPPQFVDIQLEEEDSSDEEYCPDEEEEDETAEETFLESDVESTASSPRGSRPGRSRTPVDSAAQGECRGGSPRQKSRLSRHLRVEVVPMGPPPPPQSAGPQRPVRVPHECSFMEKLHAVDEELALSPICMEPYQALSGGGGGGESLVACRTRSKRPLRNVPLGQLEAELHAPDITPDMYECGSAPEDHEWTKWLQGLMRSDMENEEEGDDDDDPEYNFLEDIDEPDLEDYRNDRAVRITKKEVNELMEELFETFQDELGVQKHDEEGHEEEEEEDREEEAPSQGAPNFNVPQAIRFEEPLANMLTERHRLAKEQLEALQQRRALMDVQAKSSQSPPQPPVLLLPPPCVLILTPLQKLQLQQQLQQHVQLLTQVHILCSPVEALQSELAVVQHFLEELKVFSERGEQSRRPVEPGFVSIFRTCNLQGALSLLHELKHSDIPVLPVQPFRRNSFRSYPLLPPNVAWLLATRPVFMYPQLLPHCSLDPALHPPRSNKGYTRGEECLIVLGLKHFGETEFPYQLMCRYLLRTKNPQQLRARVHDMSARRAPDNIIKFFCQHKIVPSMLLGCGRVMPGAERPAVEREETILPIWLRKSFPYIHKAVLKYNQPEGQVPADVVQSPPYVFPPGTRYPASLPRDVTLRLHPGGFKATGSHAGSKPPAQSVPALTKAPAGLTAATPFLAKTSGTTPNHGVILMAKAPTTPIHGAMSLGQAPLTPAHGTVPVNTPYSVSLSTAQCFAQTPVMQDLPSAPHSSLLQVSSTAPLVAPRHTNKRRANQRPPRKLLPIQPAPPKLPSQPLPLLTISTGGTVNVLNLASGSAVVAEDTGGGACGVIPSTVIINLATPVGTTVVCPPPAAEGLVSPSPEATPLPQDPVTHPNGALAQLRKLARPLLPAPPSTNPSQSYTDTDSAVKLKLNPIFLHTPSPAVTSSDHVTNTTPLHTVSLENPREMSMDTSPCDPQKSKGTCYGSSPQTMNTFEHNVQCFKTVTPSGQIQSEVPNHDQGTAPRGILLDTASQQNLQQTNDTENTKNHILPFSELGPPLACSPMTTTSVNLPDTSTGTDQQQPSKVPFINMLNSRDVIRFGSNVKPSTSSVAQLEVDGLVASTGEQKEQEEHHEREEWGESESGNIAGRLLALSESSSSPRSSLDSHADALERLMDVEEEGKLVEAGWCRLAASTPRLPSEAEETGDEDDWDDEAKPRNGPAGGQASDAEVGTQRKVEEEDGRLEDGDSGRACVNLPPPHVKLAEGKCISVGGLSLSSAHEGQEQSGGGEGGAGGRQDGGGGEHQGGGGASERKEDRGDGGEGGEEGKGGAAGKRNGDGERGGKREGDGKGNGEKDGDGERERQGGEDEEEEDFDDLTQDEDEEEVMSSASEESVLSVPELQETMEKLTWLASERRLCGEGDSEEDNSPNSPNSPTSPTSPVSQNSQEENSEEEEEGGPPKGEELESGDGGTGKLPGGDVAEGAGAPQASGKGAGRGRGRGRPPPRSLRRTRRQDRDSKDASKLMLLYDDHILDNDPLRESKDIAFAQAYLNRVRDALKDIPGKVEEFLGLLYEFDQGGEGRSAVELFGQLKPVLKEWPELLRDFAAFLLPEQALECGLFAEQQAFERSRRFLRQLEISFGENSSHYQKIVRALQGGPGLSPAGIEELKSQMASLLKGHTHLQGEFWVFFDELRPPPPQPGQFEEAVWPDEGGSMTDGGDGGSVGPAGGAGGGFEEVTLPDLEEEEEVHKIPPMTARNRRRKELVTHGNDKECDWPEKDCSCPCHDSANESKLRRHKRKGCSRCHTTKTSDSAKVMKNRDSLYSGSNSPPQEIQVEKRGEEREEEREGEKGVETEVQAETGVKESSSPRPGGEAQPWEGGPLPPTEERDEEEEEEEWKEGEGEGSPAPKKSRKDGEAAGEFDEPPLILSGEKEKEMPTGPLQARPSTCSDPPVCAKNISLTPSGEKVILWTREADRVILTACQQQGANQSTFQAVSAQLGNKTANEVSRRFRDLMRLFHTAARQVSSEDEASNTEQQSATNEELD</sequence>
<evidence type="ECO:0000313" key="14">
    <source>
        <dbReference type="Ensembl" id="ENSPKIP00000036131.1"/>
    </source>
</evidence>
<evidence type="ECO:0000256" key="4">
    <source>
        <dbReference type="ARBA" id="ARBA00022737"/>
    </source>
</evidence>
<feature type="compositionally biased region" description="Polar residues" evidence="13">
    <location>
        <begin position="2248"/>
        <end position="2260"/>
    </location>
</feature>
<name>A0A3B3T1C4_9TELE</name>
<feature type="region of interest" description="Disordered" evidence="13">
    <location>
        <begin position="1410"/>
        <end position="1474"/>
    </location>
</feature>
<feature type="compositionally biased region" description="Low complexity" evidence="13">
    <location>
        <begin position="279"/>
        <end position="290"/>
    </location>
</feature>
<dbReference type="SUPFAM" id="SSF46689">
    <property type="entry name" value="Homeodomain-like"/>
    <property type="match status" value="1"/>
</dbReference>
<dbReference type="OrthoDB" id="6257037at2759"/>
<evidence type="ECO:0000256" key="3">
    <source>
        <dbReference type="ARBA" id="ARBA00022553"/>
    </source>
</evidence>
<evidence type="ECO:0000256" key="2">
    <source>
        <dbReference type="ARBA" id="ARBA00022491"/>
    </source>
</evidence>
<keyword evidence="5" id="KW-0805">Transcription regulation</keyword>
<feature type="compositionally biased region" description="Low complexity" evidence="13">
    <location>
        <begin position="1602"/>
        <end position="1617"/>
    </location>
</feature>
<dbReference type="InterPro" id="IPR036600">
    <property type="entry name" value="PAH_sf"/>
</dbReference>
<evidence type="ECO:0000256" key="1">
    <source>
        <dbReference type="ARBA" id="ARBA00004123"/>
    </source>
</evidence>
<comment type="function">
    <text evidence="8">Has transcriptional repressor activity, probably as part of a complex with YY1, SIN3A and HDAC1. Required for B cell lymphopoiesis.</text>
</comment>
<feature type="region of interest" description="Disordered" evidence="13">
    <location>
        <begin position="2237"/>
        <end position="2260"/>
    </location>
</feature>
<dbReference type="Gene3D" id="1.20.1160.11">
    <property type="entry name" value="Paired amphipathic helix"/>
    <property type="match status" value="1"/>
</dbReference>
<keyword evidence="2" id="KW-0678">Repressor</keyword>
<feature type="compositionally biased region" description="Acidic residues" evidence="13">
    <location>
        <begin position="437"/>
        <end position="461"/>
    </location>
</feature>
<keyword evidence="4" id="KW-0677">Repeat</keyword>
<comment type="subcellular location">
    <subcellularLocation>
        <location evidence="1 12">Nucleus</location>
    </subcellularLocation>
</comment>
<evidence type="ECO:0000256" key="11">
    <source>
        <dbReference type="ARBA" id="ARBA00078967"/>
    </source>
</evidence>
<feature type="compositionally biased region" description="Acidic residues" evidence="13">
    <location>
        <begin position="501"/>
        <end position="514"/>
    </location>
</feature>
<dbReference type="InterPro" id="IPR049257">
    <property type="entry name" value="Gon4l/CASP8AP2_myb-like"/>
</dbReference>
<keyword evidence="15" id="KW-1185">Reference proteome</keyword>
<reference evidence="14" key="2">
    <citation type="submission" date="2025-09" db="UniProtKB">
        <authorList>
            <consortium name="Ensembl"/>
        </authorList>
    </citation>
    <scope>IDENTIFICATION</scope>
</reference>
<dbReference type="FunFam" id="1.20.1160.11:FF:000006">
    <property type="entry name" value="GON-4-like protein isoform X1"/>
    <property type="match status" value="1"/>
</dbReference>
<evidence type="ECO:0000256" key="5">
    <source>
        <dbReference type="ARBA" id="ARBA00023015"/>
    </source>
</evidence>
<feature type="compositionally biased region" description="Acidic residues" evidence="13">
    <location>
        <begin position="1582"/>
        <end position="1601"/>
    </location>
</feature>
<dbReference type="GO" id="GO:0061371">
    <property type="term" value="P:determination of heart left/right asymmetry"/>
    <property type="evidence" value="ECO:0007669"/>
    <property type="project" value="Ensembl"/>
</dbReference>
<evidence type="ECO:0000256" key="13">
    <source>
        <dbReference type="SAM" id="MobiDB-lite"/>
    </source>
</evidence>
<feature type="compositionally biased region" description="Basic residues" evidence="13">
    <location>
        <begin position="2008"/>
        <end position="2021"/>
    </location>
</feature>
<dbReference type="Pfam" id="PF02671">
    <property type="entry name" value="PAH"/>
    <property type="match status" value="1"/>
</dbReference>
<dbReference type="GO" id="GO:0071910">
    <property type="term" value="P:determination of liver left/right asymmetry"/>
    <property type="evidence" value="ECO:0007669"/>
    <property type="project" value="Ensembl"/>
</dbReference>
<evidence type="ECO:0000256" key="9">
    <source>
        <dbReference type="ARBA" id="ARBA00064584"/>
    </source>
</evidence>
<feature type="compositionally biased region" description="Basic and acidic residues" evidence="13">
    <location>
        <begin position="15"/>
        <end position="33"/>
    </location>
</feature>
<feature type="compositionally biased region" description="Acidic residues" evidence="13">
    <location>
        <begin position="244"/>
        <end position="274"/>
    </location>
</feature>
<feature type="compositionally biased region" description="Gly residues" evidence="13">
    <location>
        <begin position="1930"/>
        <end position="1949"/>
    </location>
</feature>
<keyword evidence="7 12" id="KW-0539">Nucleus</keyword>
<keyword evidence="6" id="KW-0804">Transcription</keyword>
<feature type="compositionally biased region" description="Low complexity" evidence="13">
    <location>
        <begin position="1643"/>
        <end position="1663"/>
    </location>
</feature>
<feature type="compositionally biased region" description="Basic and acidic residues" evidence="13">
    <location>
        <begin position="1340"/>
        <end position="1353"/>
    </location>
</feature>
<evidence type="ECO:0000256" key="6">
    <source>
        <dbReference type="ARBA" id="ARBA00023163"/>
    </source>
</evidence>
<dbReference type="PANTHER" id="PTHR16088">
    <property type="entry name" value="YY1 ASSOCIATED PROTEIN-RELATED"/>
    <property type="match status" value="1"/>
</dbReference>
<dbReference type="GO" id="GO:0003712">
    <property type="term" value="F:transcription coregulator activity"/>
    <property type="evidence" value="ECO:0007669"/>
    <property type="project" value="TreeGrafter"/>
</dbReference>
<feature type="compositionally biased region" description="Acidic residues" evidence="13">
    <location>
        <begin position="1416"/>
        <end position="1428"/>
    </location>
</feature>
<feature type="region of interest" description="Disordered" evidence="13">
    <location>
        <begin position="876"/>
        <end position="897"/>
    </location>
</feature>
<feature type="region of interest" description="Disordered" evidence="13">
    <location>
        <begin position="436"/>
        <end position="461"/>
    </location>
</feature>
<feature type="region of interest" description="Disordered" evidence="13">
    <location>
        <begin position="1490"/>
        <end position="1736"/>
    </location>
</feature>
<dbReference type="Ensembl" id="ENSPKIT00000017071.1">
    <property type="protein sequence ID" value="ENSPKIP00000036131.1"/>
    <property type="gene ID" value="ENSPKIG00000014800.1"/>
</dbReference>
<dbReference type="CDD" id="cd12202">
    <property type="entry name" value="CASP8AP2"/>
    <property type="match status" value="1"/>
</dbReference>
<feature type="region of interest" description="Disordered" evidence="13">
    <location>
        <begin position="2003"/>
        <end position="2168"/>
    </location>
</feature>
<comment type="subunit">
    <text evidence="9">Found in a complex with YY1, SIN3A and HDAC1.</text>
</comment>
<dbReference type="STRING" id="1676925.ENSPKIP00000036131"/>
<protein>
    <recommendedName>
        <fullName evidence="10">GON-4-like protein</fullName>
    </recommendedName>
    <alternativeName>
        <fullName evidence="11">GON-4 homolog</fullName>
    </alternativeName>
</protein>
<dbReference type="GeneTree" id="ENSGT00940000164105"/>
<dbReference type="PROSITE" id="PS51477">
    <property type="entry name" value="PAH"/>
    <property type="match status" value="1"/>
</dbReference>
<feature type="region of interest" description="Disordered" evidence="13">
    <location>
        <begin position="489"/>
        <end position="524"/>
    </location>
</feature>
<evidence type="ECO:0000256" key="12">
    <source>
        <dbReference type="PROSITE-ProRule" id="PRU00810"/>
    </source>
</evidence>
<dbReference type="Pfam" id="PF21227">
    <property type="entry name" value="Myb_DNA-binding_7"/>
    <property type="match status" value="1"/>
</dbReference>
<dbReference type="InterPro" id="IPR009057">
    <property type="entry name" value="Homeodomain-like_sf"/>
</dbReference>
<feature type="region of interest" description="Disordered" evidence="13">
    <location>
        <begin position="1338"/>
        <end position="1359"/>
    </location>
</feature>
<feature type="compositionally biased region" description="Basic and acidic residues" evidence="13">
    <location>
        <begin position="1448"/>
        <end position="1464"/>
    </location>
</feature>
<evidence type="ECO:0000256" key="7">
    <source>
        <dbReference type="ARBA" id="ARBA00023242"/>
    </source>
</evidence>
<evidence type="ECO:0000256" key="8">
    <source>
        <dbReference type="ARBA" id="ARBA00058628"/>
    </source>
</evidence>
<dbReference type="SUPFAM" id="SSF47762">
    <property type="entry name" value="PAH2 domain"/>
    <property type="match status" value="2"/>
</dbReference>
<dbReference type="GO" id="GO:0048570">
    <property type="term" value="P:notochord morphogenesis"/>
    <property type="evidence" value="ECO:0007669"/>
    <property type="project" value="Ensembl"/>
</dbReference>
<reference evidence="14" key="1">
    <citation type="submission" date="2025-08" db="UniProtKB">
        <authorList>
            <consortium name="Ensembl"/>
        </authorList>
    </citation>
    <scope>IDENTIFICATION</scope>
</reference>
<keyword evidence="3" id="KW-0597">Phosphoprotein</keyword>
<evidence type="ECO:0000256" key="10">
    <source>
        <dbReference type="ARBA" id="ARBA00072086"/>
    </source>
</evidence>